<dbReference type="Proteomes" id="UP000283128">
    <property type="component" value="Unassembled WGS sequence"/>
</dbReference>
<feature type="transmembrane region" description="Helical" evidence="9">
    <location>
        <begin position="163"/>
        <end position="181"/>
    </location>
</feature>
<proteinExistence type="predicted"/>
<evidence type="ECO:0000256" key="7">
    <source>
        <dbReference type="ARBA" id="ARBA00023136"/>
    </source>
</evidence>
<feature type="transmembrane region" description="Helical" evidence="9">
    <location>
        <begin position="37"/>
        <end position="58"/>
    </location>
</feature>
<comment type="caution">
    <text evidence="10">The sequence shown here is derived from an EMBL/GenBank/DDBJ whole genome shotgun (WGS) entry which is preliminary data.</text>
</comment>
<dbReference type="GO" id="GO:0010041">
    <property type="term" value="P:response to iron(III) ion"/>
    <property type="evidence" value="ECO:0007669"/>
    <property type="project" value="TreeGrafter"/>
</dbReference>
<organism evidence="10 11">
    <name type="scientific">Streptomyces antnestii</name>
    <dbReference type="NCBI Taxonomy" id="2494256"/>
    <lineage>
        <taxon>Bacteria</taxon>
        <taxon>Bacillati</taxon>
        <taxon>Actinomycetota</taxon>
        <taxon>Actinomycetes</taxon>
        <taxon>Kitasatosporales</taxon>
        <taxon>Streptomycetaceae</taxon>
        <taxon>Streptomyces</taxon>
    </lineage>
</organism>
<dbReference type="GO" id="GO:0009103">
    <property type="term" value="P:lipopolysaccharide biosynthetic process"/>
    <property type="evidence" value="ECO:0007669"/>
    <property type="project" value="UniProtKB-ARBA"/>
</dbReference>
<keyword evidence="5 9" id="KW-0812">Transmembrane</keyword>
<dbReference type="PANTHER" id="PTHR33908:SF3">
    <property type="entry name" value="UNDECAPRENYL PHOSPHATE-ALPHA-4-AMINO-4-DEOXY-L-ARABINOSE ARABINOSYL TRANSFERASE"/>
    <property type="match status" value="1"/>
</dbReference>
<feature type="transmembrane region" description="Helical" evidence="9">
    <location>
        <begin position="110"/>
        <end position="132"/>
    </location>
</feature>
<comment type="subcellular location">
    <subcellularLocation>
        <location evidence="1">Cell membrane</location>
        <topology evidence="1">Multi-pass membrane protein</topology>
    </subcellularLocation>
</comment>
<feature type="transmembrane region" description="Helical" evidence="9">
    <location>
        <begin position="404"/>
        <end position="422"/>
    </location>
</feature>
<keyword evidence="6 9" id="KW-1133">Transmembrane helix</keyword>
<dbReference type="GO" id="GO:0016763">
    <property type="term" value="F:pentosyltransferase activity"/>
    <property type="evidence" value="ECO:0007669"/>
    <property type="project" value="TreeGrafter"/>
</dbReference>
<name>A0A437PQD7_9ACTN</name>
<feature type="region of interest" description="Disordered" evidence="8">
    <location>
        <begin position="564"/>
        <end position="584"/>
    </location>
</feature>
<sequence length="584" mass="61887">MPVGLRDRSGRSGPDRREAIPALRPRRRTPVTLPTPAPAVTSVVVPGVVMLAIGLWGLDRGTIWRDEAATMLVATRSLPEIRHVLGNIDAVHGLYYVLIHFVLGGQPDAFLMRLPSVLGASAAACLVAALGTRLARPRVGLWAGLLYAASPLTAYYAQEGRSYALVAAGAAAATLMFVRCLRRPSVRAWAGYAALVTVTAWLHEFAVLVLAAHAVTLLVSRAAPALWRGWAAAAGATVLLLLPLVRVTRAQSFQVAWIRRPGWPEAEGLLRLAAGNEGAVFDTTLTLVAAAALVPVIRRGVRGVRGGVRGIRGGAPAPVVRRGSGAVRTAGLAPVVRRGAPALPAVALPLALVPPVVLFTVSQWQPLYAPRYAFFAFAGLPLLAAAGADTVLRWLPARTRPASCFQAAAGVALVALAFWAQFPAQLSERSPEGRRDDFGAVARMVGQVLRPGDALLYLPKTGRRLTETYPRSVAGVRDVALKETGARSGTLYGVDASPAELRARMACLSRVWVLFDAEAGHPGWHTASPTELTKLAVLATDFTPLTETSRHSGLLRLYARDGGPAPACAPTSRERTATPRSETR</sequence>
<feature type="transmembrane region" description="Helical" evidence="9">
    <location>
        <begin position="139"/>
        <end position="157"/>
    </location>
</feature>
<keyword evidence="11" id="KW-1185">Reference proteome</keyword>
<protein>
    <submittedName>
        <fullName evidence="10">Uncharacterized protein</fullName>
    </submittedName>
</protein>
<dbReference type="AlphaFoldDB" id="A0A437PQD7"/>
<evidence type="ECO:0000256" key="9">
    <source>
        <dbReference type="SAM" id="Phobius"/>
    </source>
</evidence>
<feature type="transmembrane region" description="Helical" evidence="9">
    <location>
        <begin position="225"/>
        <end position="245"/>
    </location>
</feature>
<keyword evidence="4" id="KW-0808">Transferase</keyword>
<reference evidence="10 11" key="1">
    <citation type="submission" date="2019-01" db="EMBL/GenBank/DDBJ databases">
        <title>Genome sequences of Streptomyces and Rhizobium isolates collected from root and soil.</title>
        <authorList>
            <person name="Chhettri S."/>
            <person name="Sevigny J.L."/>
            <person name="Sen A."/>
            <person name="Ennis N."/>
            <person name="Tisa L."/>
        </authorList>
    </citation>
    <scope>NUCLEOTIDE SEQUENCE [LARGE SCALE GENOMIC DNA]</scope>
    <source>
        <strain evidence="10 11">San01</strain>
    </source>
</reference>
<dbReference type="EMBL" id="RZYA01000006">
    <property type="protein sequence ID" value="RVU24526.1"/>
    <property type="molecule type" value="Genomic_DNA"/>
</dbReference>
<dbReference type="GO" id="GO:0005886">
    <property type="term" value="C:plasma membrane"/>
    <property type="evidence" value="ECO:0007669"/>
    <property type="project" value="UniProtKB-SubCell"/>
</dbReference>
<feature type="compositionally biased region" description="Basic and acidic residues" evidence="8">
    <location>
        <begin position="572"/>
        <end position="584"/>
    </location>
</feature>
<dbReference type="InterPro" id="IPR050297">
    <property type="entry name" value="LipidA_mod_glycosyltrf_83"/>
</dbReference>
<evidence type="ECO:0000256" key="6">
    <source>
        <dbReference type="ARBA" id="ARBA00022989"/>
    </source>
</evidence>
<keyword evidence="3" id="KW-0328">Glycosyltransferase</keyword>
<feature type="transmembrane region" description="Helical" evidence="9">
    <location>
        <begin position="84"/>
        <end position="104"/>
    </location>
</feature>
<evidence type="ECO:0000256" key="8">
    <source>
        <dbReference type="SAM" id="MobiDB-lite"/>
    </source>
</evidence>
<keyword evidence="7 9" id="KW-0472">Membrane</keyword>
<keyword evidence="2" id="KW-1003">Cell membrane</keyword>
<evidence type="ECO:0000313" key="11">
    <source>
        <dbReference type="Proteomes" id="UP000283128"/>
    </source>
</evidence>
<evidence type="ECO:0000313" key="10">
    <source>
        <dbReference type="EMBL" id="RVU24526.1"/>
    </source>
</evidence>
<feature type="transmembrane region" description="Helical" evidence="9">
    <location>
        <begin position="342"/>
        <end position="361"/>
    </location>
</feature>
<accession>A0A437PQD7</accession>
<evidence type="ECO:0000256" key="5">
    <source>
        <dbReference type="ARBA" id="ARBA00022692"/>
    </source>
</evidence>
<gene>
    <name evidence="10" type="ORF">EOT10_16125</name>
</gene>
<evidence type="ECO:0000256" key="3">
    <source>
        <dbReference type="ARBA" id="ARBA00022676"/>
    </source>
</evidence>
<evidence type="ECO:0000256" key="4">
    <source>
        <dbReference type="ARBA" id="ARBA00022679"/>
    </source>
</evidence>
<evidence type="ECO:0000256" key="1">
    <source>
        <dbReference type="ARBA" id="ARBA00004651"/>
    </source>
</evidence>
<feature type="transmembrane region" description="Helical" evidence="9">
    <location>
        <begin position="373"/>
        <end position="392"/>
    </location>
</feature>
<evidence type="ECO:0000256" key="2">
    <source>
        <dbReference type="ARBA" id="ARBA00022475"/>
    </source>
</evidence>
<dbReference type="PANTHER" id="PTHR33908">
    <property type="entry name" value="MANNOSYLTRANSFERASE YKCB-RELATED"/>
    <property type="match status" value="1"/>
</dbReference>
<feature type="transmembrane region" description="Helical" evidence="9">
    <location>
        <begin position="193"/>
        <end position="219"/>
    </location>
</feature>
<dbReference type="OrthoDB" id="5318634at2"/>